<gene>
    <name evidence="1" type="ORF">CQ14_40140</name>
</gene>
<dbReference type="Proteomes" id="UP000051660">
    <property type="component" value="Unassembled WGS sequence"/>
</dbReference>
<reference evidence="1 2" key="1">
    <citation type="submission" date="2014-03" db="EMBL/GenBank/DDBJ databases">
        <title>Bradyrhizobium valentinum sp. nov., isolated from effective nodules of Lupinus mariae-josephae, a lupine endemic of basic-lime soils in Eastern Spain.</title>
        <authorList>
            <person name="Duran D."/>
            <person name="Rey L."/>
            <person name="Navarro A."/>
            <person name="Busquets A."/>
            <person name="Imperial J."/>
            <person name="Ruiz-Argueso T."/>
        </authorList>
    </citation>
    <scope>NUCLEOTIDE SEQUENCE [LARGE SCALE GENOMIC DNA]</scope>
    <source>
        <strain evidence="1 2">CCBAU 23086</strain>
    </source>
</reference>
<evidence type="ECO:0000313" key="1">
    <source>
        <dbReference type="EMBL" id="KRR25491.1"/>
    </source>
</evidence>
<name>A0A0R3N6N0_9BRAD</name>
<dbReference type="AlphaFoldDB" id="A0A0R3N6N0"/>
<evidence type="ECO:0000313" key="2">
    <source>
        <dbReference type="Proteomes" id="UP000051660"/>
    </source>
</evidence>
<proteinExistence type="predicted"/>
<sequence length="72" mass="7729">MSAVYARSSALFGRQHAYRINPAELIEAKAAADISSASQIARAGAKRPTEIIEEIGGSVNRASRWSAKRGKQ</sequence>
<comment type="caution">
    <text evidence="1">The sequence shown here is derived from an EMBL/GenBank/DDBJ whole genome shotgun (WGS) entry which is preliminary data.</text>
</comment>
<accession>A0A0R3N6N0</accession>
<protein>
    <submittedName>
        <fullName evidence="1">Uncharacterized protein</fullName>
    </submittedName>
</protein>
<organism evidence="1 2">
    <name type="scientific">Bradyrhizobium lablabi</name>
    <dbReference type="NCBI Taxonomy" id="722472"/>
    <lineage>
        <taxon>Bacteria</taxon>
        <taxon>Pseudomonadati</taxon>
        <taxon>Pseudomonadota</taxon>
        <taxon>Alphaproteobacteria</taxon>
        <taxon>Hyphomicrobiales</taxon>
        <taxon>Nitrobacteraceae</taxon>
        <taxon>Bradyrhizobium</taxon>
    </lineage>
</organism>
<dbReference type="EMBL" id="LLYB01000056">
    <property type="protein sequence ID" value="KRR25491.1"/>
    <property type="molecule type" value="Genomic_DNA"/>
</dbReference>